<dbReference type="EMBL" id="STFF01000004">
    <property type="protein sequence ID" value="THU38314.1"/>
    <property type="molecule type" value="Genomic_DNA"/>
</dbReference>
<dbReference type="InterPro" id="IPR001466">
    <property type="entry name" value="Beta-lactam-related"/>
</dbReference>
<reference evidence="2 3" key="1">
    <citation type="submission" date="2019-04" db="EMBL/GenBank/DDBJ databases">
        <title>Niastella caeni sp. nov., isolated from activated sludge.</title>
        <authorList>
            <person name="Sheng M."/>
        </authorList>
    </citation>
    <scope>NUCLEOTIDE SEQUENCE [LARGE SCALE GENOMIC DNA]</scope>
    <source>
        <strain evidence="2 3">HX-2-15</strain>
    </source>
</reference>
<gene>
    <name evidence="2" type="ORF">FAM09_16695</name>
</gene>
<protein>
    <submittedName>
        <fullName evidence="2">Beta-lactamase family protein</fullName>
    </submittedName>
</protein>
<dbReference type="Pfam" id="PF00144">
    <property type="entry name" value="Beta-lactamase"/>
    <property type="match status" value="1"/>
</dbReference>
<evidence type="ECO:0000259" key="1">
    <source>
        <dbReference type="Pfam" id="PF00144"/>
    </source>
</evidence>
<evidence type="ECO:0000313" key="2">
    <source>
        <dbReference type="EMBL" id="THU38314.1"/>
    </source>
</evidence>
<name>A0A4S8HW86_9BACT</name>
<keyword evidence="3" id="KW-1185">Reference proteome</keyword>
<dbReference type="InterPro" id="IPR050491">
    <property type="entry name" value="AmpC-like"/>
</dbReference>
<feature type="domain" description="Beta-lactamase-related" evidence="1">
    <location>
        <begin position="40"/>
        <end position="331"/>
    </location>
</feature>
<dbReference type="SUPFAM" id="SSF56601">
    <property type="entry name" value="beta-lactamase/transpeptidase-like"/>
    <property type="match status" value="1"/>
</dbReference>
<dbReference type="InterPro" id="IPR012338">
    <property type="entry name" value="Beta-lactam/transpept-like"/>
</dbReference>
<organism evidence="2 3">
    <name type="scientific">Niastella caeni</name>
    <dbReference type="NCBI Taxonomy" id="2569763"/>
    <lineage>
        <taxon>Bacteria</taxon>
        <taxon>Pseudomonadati</taxon>
        <taxon>Bacteroidota</taxon>
        <taxon>Chitinophagia</taxon>
        <taxon>Chitinophagales</taxon>
        <taxon>Chitinophagaceae</taxon>
        <taxon>Niastella</taxon>
    </lineage>
</organism>
<accession>A0A4S8HW86</accession>
<dbReference type="Gene3D" id="3.40.710.10">
    <property type="entry name" value="DD-peptidase/beta-lactamase superfamily"/>
    <property type="match status" value="1"/>
</dbReference>
<sequence length="445" mass="50309">MARLIWLFPLLAFSVVCTGQAKLLHAYLELQHKRLGFNGTLMVSKNNQVLYQVSIGKASLELDIPLSVHAVFPVASISKQFTALLVALAAEEGRLHLNDSLGKFFPAIKDTAWSNISLHQLLSHTSGIPHNEGIKDYWLLKSRLPFSKDQALAEIFSMKLLFEPGKEMKYSSPGYFLLACILEIAYKQPYSQLLTEKIVRPLHLKNTGVYTTEKIIPGLVPGYHLLGDSLIRAPYRDLSLMKGSGDLYTSAEDLTKWNNSFSGNGVWSKNLENRLFTSYTPRTPNYGYGWFLRSGKRRVYYHGGGTFGCSALSAWYPDEQLSVVILSNVSTLPVNELWYDIEKIIFQEPFELPVIGQAMKMNAEELQTFTGSYVADNRELNILLINNQLYAKVGSNPPFELYPEARLKLYGKKVNVHLTFKKNEEGDITGLEAELKGQLHHFYKR</sequence>
<dbReference type="RefSeq" id="WP_136578269.1">
    <property type="nucleotide sequence ID" value="NZ_STFF01000004.1"/>
</dbReference>
<evidence type="ECO:0000313" key="3">
    <source>
        <dbReference type="Proteomes" id="UP000306918"/>
    </source>
</evidence>
<dbReference type="PANTHER" id="PTHR46825">
    <property type="entry name" value="D-ALANYL-D-ALANINE-CARBOXYPEPTIDASE/ENDOPEPTIDASE AMPH"/>
    <property type="match status" value="1"/>
</dbReference>
<dbReference type="OrthoDB" id="9793489at2"/>
<comment type="caution">
    <text evidence="2">The sequence shown here is derived from an EMBL/GenBank/DDBJ whole genome shotgun (WGS) entry which is preliminary data.</text>
</comment>
<proteinExistence type="predicted"/>
<dbReference type="PANTHER" id="PTHR46825:SF9">
    <property type="entry name" value="BETA-LACTAMASE-RELATED DOMAIN-CONTAINING PROTEIN"/>
    <property type="match status" value="1"/>
</dbReference>
<dbReference type="Proteomes" id="UP000306918">
    <property type="component" value="Unassembled WGS sequence"/>
</dbReference>
<dbReference type="AlphaFoldDB" id="A0A4S8HW86"/>